<accession>A0A5Q6S008</accession>
<dbReference type="GO" id="GO:0030151">
    <property type="term" value="F:molybdenum ion binding"/>
    <property type="evidence" value="ECO:0007669"/>
    <property type="project" value="InterPro"/>
</dbReference>
<dbReference type="OrthoDB" id="9786134at2"/>
<evidence type="ECO:0000313" key="2">
    <source>
        <dbReference type="EMBL" id="KAA1423663.1"/>
    </source>
</evidence>
<protein>
    <submittedName>
        <fullName evidence="2">MOSC domain-containing protein</fullName>
    </submittedName>
</protein>
<dbReference type="InterPro" id="IPR052353">
    <property type="entry name" value="Benzoxazolinone_Detox_Enz"/>
</dbReference>
<dbReference type="AlphaFoldDB" id="A0A5Q6S008"/>
<name>A0A5Q6S008_9ACTN</name>
<evidence type="ECO:0000313" key="3">
    <source>
        <dbReference type="Proteomes" id="UP000307768"/>
    </source>
</evidence>
<dbReference type="InterPro" id="IPR005302">
    <property type="entry name" value="MoCF_Sase_C"/>
</dbReference>
<organism evidence="2 3">
    <name type="scientific">Mumia zhuanghuii</name>
    <dbReference type="NCBI Taxonomy" id="2585211"/>
    <lineage>
        <taxon>Bacteria</taxon>
        <taxon>Bacillati</taxon>
        <taxon>Actinomycetota</taxon>
        <taxon>Actinomycetes</taxon>
        <taxon>Propionibacteriales</taxon>
        <taxon>Nocardioidaceae</taxon>
        <taxon>Mumia</taxon>
    </lineage>
</organism>
<sequence>MGAYVESVNTGRIREVPWGSLRRSAIDKRPVEGAVAVTPYGLAGDEIADLRHHGGLDQAVYAYAAEDLEAWASELGRELRHGQFGENLTTRGVDVTGSRIGERWRVGTTLLEVCSVRTPCRVFAGFLDEQRWARRFTERGVPGAYLRVVEPGDLSAGDAIDVVDVPAHDVTVGMVFRALTTERTLLPRLLEAPAVAAEAREKAERYVAAEA</sequence>
<dbReference type="GO" id="GO:0030170">
    <property type="term" value="F:pyridoxal phosphate binding"/>
    <property type="evidence" value="ECO:0007669"/>
    <property type="project" value="InterPro"/>
</dbReference>
<dbReference type="PANTHER" id="PTHR30212">
    <property type="entry name" value="PROTEIN YIIM"/>
    <property type="match status" value="1"/>
</dbReference>
<dbReference type="PANTHER" id="PTHR30212:SF2">
    <property type="entry name" value="PROTEIN YIIM"/>
    <property type="match status" value="1"/>
</dbReference>
<dbReference type="RefSeq" id="WP_149769182.1">
    <property type="nucleotide sequence ID" value="NZ_VDFQ02000002.1"/>
</dbReference>
<dbReference type="Pfam" id="PF03473">
    <property type="entry name" value="MOSC"/>
    <property type="match status" value="1"/>
</dbReference>
<dbReference type="GO" id="GO:0003824">
    <property type="term" value="F:catalytic activity"/>
    <property type="evidence" value="ECO:0007669"/>
    <property type="project" value="InterPro"/>
</dbReference>
<dbReference type="PROSITE" id="PS51340">
    <property type="entry name" value="MOSC"/>
    <property type="match status" value="1"/>
</dbReference>
<dbReference type="Gene3D" id="2.40.33.20">
    <property type="entry name" value="PK beta-barrel domain-like"/>
    <property type="match status" value="1"/>
</dbReference>
<comment type="caution">
    <text evidence="2">The sequence shown here is derived from an EMBL/GenBank/DDBJ whole genome shotgun (WGS) entry which is preliminary data.</text>
</comment>
<gene>
    <name evidence="2" type="ORF">FE697_008750</name>
</gene>
<dbReference type="InterPro" id="IPR011037">
    <property type="entry name" value="Pyrv_Knase-like_insert_dom_sf"/>
</dbReference>
<reference evidence="2 3" key="1">
    <citation type="submission" date="2019-09" db="EMBL/GenBank/DDBJ databases">
        <title>Mumia zhuanghuii sp. nov. isolated from the intestinal contents of plateau pika (Ochotona curzoniae) in the Qinghai-Tibet plateau of China.</title>
        <authorList>
            <person name="Tian Z."/>
        </authorList>
    </citation>
    <scope>NUCLEOTIDE SEQUENCE [LARGE SCALE GENOMIC DNA]</scope>
    <source>
        <strain evidence="3">350</strain>
    </source>
</reference>
<dbReference type="EMBL" id="VDFQ02000002">
    <property type="protein sequence ID" value="KAA1423663.1"/>
    <property type="molecule type" value="Genomic_DNA"/>
</dbReference>
<proteinExistence type="predicted"/>
<dbReference type="SUPFAM" id="SSF50800">
    <property type="entry name" value="PK beta-barrel domain-like"/>
    <property type="match status" value="1"/>
</dbReference>
<evidence type="ECO:0000259" key="1">
    <source>
        <dbReference type="PROSITE" id="PS51340"/>
    </source>
</evidence>
<feature type="domain" description="MOSC" evidence="1">
    <location>
        <begin position="29"/>
        <end position="163"/>
    </location>
</feature>
<dbReference type="Proteomes" id="UP000307768">
    <property type="component" value="Unassembled WGS sequence"/>
</dbReference>